<evidence type="ECO:0000256" key="5">
    <source>
        <dbReference type="ARBA" id="ARBA00022452"/>
    </source>
</evidence>
<dbReference type="GO" id="GO:0009279">
    <property type="term" value="C:cell outer membrane"/>
    <property type="evidence" value="ECO:0007669"/>
    <property type="project" value="UniProtKB-SubCell"/>
</dbReference>
<dbReference type="SUPFAM" id="SSF56931">
    <property type="entry name" value="Outer membrane phospholipase A (OMPLA)"/>
    <property type="match status" value="1"/>
</dbReference>
<evidence type="ECO:0000256" key="16">
    <source>
        <dbReference type="PIRSR" id="PIRSR603187-2"/>
    </source>
</evidence>
<dbReference type="KEGG" id="daer:H9K75_15720"/>
<evidence type="ECO:0000256" key="18">
    <source>
        <dbReference type="SAM" id="MobiDB-lite"/>
    </source>
</evidence>
<keyword evidence="14 17" id="KW-0998">Cell outer membrane</keyword>
<keyword evidence="13" id="KW-0472">Membrane</keyword>
<evidence type="ECO:0000256" key="9">
    <source>
        <dbReference type="ARBA" id="ARBA00022801"/>
    </source>
</evidence>
<feature type="compositionally biased region" description="Polar residues" evidence="18">
    <location>
        <begin position="61"/>
        <end position="91"/>
    </location>
</feature>
<feature type="active site" description="Nucleophile" evidence="15">
    <location>
        <position position="260"/>
    </location>
</feature>
<feature type="binding site" description="in dimeric form" evidence="16">
    <location>
        <position position="221"/>
    </location>
    <ligand>
        <name>Ca(2+)</name>
        <dbReference type="ChEBI" id="CHEBI:29108"/>
        <label>1</label>
    </ligand>
</feature>
<dbReference type="EC" id="3.1.1.4" evidence="17"/>
<comment type="catalytic activity">
    <reaction evidence="1 17">
        <text>a 1,2-diacyl-sn-glycero-3-phosphocholine + H2O = a 2-acyl-sn-glycero-3-phosphocholine + a fatty acid + H(+)</text>
        <dbReference type="Rhea" id="RHEA:18689"/>
        <dbReference type="ChEBI" id="CHEBI:15377"/>
        <dbReference type="ChEBI" id="CHEBI:15378"/>
        <dbReference type="ChEBI" id="CHEBI:28868"/>
        <dbReference type="ChEBI" id="CHEBI:57643"/>
        <dbReference type="ChEBI" id="CHEBI:57875"/>
        <dbReference type="EC" id="3.1.1.32"/>
    </reaction>
</comment>
<evidence type="ECO:0000313" key="20">
    <source>
        <dbReference type="Proteomes" id="UP000516028"/>
    </source>
</evidence>
<protein>
    <recommendedName>
        <fullName evidence="17">Phospholipase A1</fullName>
        <ecNumber evidence="17">3.1.1.32</ecNumber>
        <ecNumber evidence="17">3.1.1.4</ecNumber>
    </recommendedName>
    <alternativeName>
        <fullName evidence="17">Phosphatidylcholine 1-acylhydrolase</fullName>
    </alternativeName>
</protein>
<keyword evidence="11 17" id="KW-0442">Lipid degradation</keyword>
<gene>
    <name evidence="19" type="ORF">H9K75_15720</name>
</gene>
<evidence type="ECO:0000256" key="17">
    <source>
        <dbReference type="RuleBase" id="RU366027"/>
    </source>
</evidence>
<evidence type="ECO:0000256" key="6">
    <source>
        <dbReference type="ARBA" id="ARBA00022692"/>
    </source>
</evidence>
<dbReference type="PANTHER" id="PTHR40457">
    <property type="entry name" value="PHOSPHOLIPASE A1"/>
    <property type="match status" value="1"/>
</dbReference>
<evidence type="ECO:0000256" key="3">
    <source>
        <dbReference type="ARBA" id="ARBA00010525"/>
    </source>
</evidence>
<dbReference type="RefSeq" id="WP_187723334.1">
    <property type="nucleotide sequence ID" value="NZ_CP060783.1"/>
</dbReference>
<evidence type="ECO:0000256" key="12">
    <source>
        <dbReference type="ARBA" id="ARBA00023098"/>
    </source>
</evidence>
<feature type="signal peptide" evidence="17">
    <location>
        <begin position="1"/>
        <end position="25"/>
    </location>
</feature>
<dbReference type="Proteomes" id="UP000516028">
    <property type="component" value="Chromosome"/>
</dbReference>
<reference evidence="19 20" key="1">
    <citation type="submission" date="2020-08" db="EMBL/GenBank/DDBJ databases">
        <title>Genome sequence of Diaphorobacter aerolatus KACC 16536T.</title>
        <authorList>
            <person name="Hyun D.-W."/>
            <person name="Bae J.-W."/>
        </authorList>
    </citation>
    <scope>NUCLEOTIDE SEQUENCE [LARGE SCALE GENOMIC DNA]</scope>
    <source>
        <strain evidence="19 20">KACC 16536</strain>
    </source>
</reference>
<organism evidence="19 20">
    <name type="scientific">Diaphorobacter aerolatus</name>
    <dbReference type="NCBI Taxonomy" id="1288495"/>
    <lineage>
        <taxon>Bacteria</taxon>
        <taxon>Pseudomonadati</taxon>
        <taxon>Pseudomonadota</taxon>
        <taxon>Betaproteobacteria</taxon>
        <taxon>Burkholderiales</taxon>
        <taxon>Comamonadaceae</taxon>
        <taxon>Diaphorobacter</taxon>
    </lineage>
</organism>
<comment type="subcellular location">
    <subcellularLocation>
        <location evidence="17">Cell outer membrane</location>
        <topology evidence="17">Multi-pass membrane protein</topology>
    </subcellularLocation>
    <text evidence="17">One of the very few enzymes located there.</text>
</comment>
<dbReference type="EMBL" id="CP060783">
    <property type="protein sequence ID" value="QNP47654.1"/>
    <property type="molecule type" value="Genomic_DNA"/>
</dbReference>
<evidence type="ECO:0000256" key="15">
    <source>
        <dbReference type="PIRSR" id="PIRSR603187-1"/>
    </source>
</evidence>
<evidence type="ECO:0000256" key="8">
    <source>
        <dbReference type="ARBA" id="ARBA00022729"/>
    </source>
</evidence>
<dbReference type="Pfam" id="PF02253">
    <property type="entry name" value="PLA1"/>
    <property type="match status" value="1"/>
</dbReference>
<keyword evidence="5" id="KW-1134">Transmembrane beta strand</keyword>
<feature type="region of interest" description="Disordered" evidence="18">
    <location>
        <begin position="61"/>
        <end position="94"/>
    </location>
</feature>
<feature type="active site" description="Proton acceptor" evidence="15">
    <location>
        <position position="258"/>
    </location>
</feature>
<accession>A0A7H0GH88</accession>
<evidence type="ECO:0000256" key="7">
    <source>
        <dbReference type="ARBA" id="ARBA00022723"/>
    </source>
</evidence>
<evidence type="ECO:0000256" key="11">
    <source>
        <dbReference type="ARBA" id="ARBA00022963"/>
    </source>
</evidence>
<keyword evidence="6" id="KW-0812">Transmembrane</keyword>
<dbReference type="GO" id="GO:0005509">
    <property type="term" value="F:calcium ion binding"/>
    <property type="evidence" value="ECO:0007669"/>
    <property type="project" value="TreeGrafter"/>
</dbReference>
<keyword evidence="8 17" id="KW-0732">Signal</keyword>
<dbReference type="GO" id="GO:0008970">
    <property type="term" value="F:phospholipase A1 activity"/>
    <property type="evidence" value="ECO:0007669"/>
    <property type="project" value="UniProtKB-EC"/>
</dbReference>
<evidence type="ECO:0000256" key="4">
    <source>
        <dbReference type="ARBA" id="ARBA00011702"/>
    </source>
</evidence>
<dbReference type="PRINTS" id="PR01486">
    <property type="entry name" value="PHPHLIPASEA1"/>
</dbReference>
<dbReference type="GO" id="GO:0016042">
    <property type="term" value="P:lipid catabolic process"/>
    <property type="evidence" value="ECO:0007669"/>
    <property type="project" value="UniProtKB-KW"/>
</dbReference>
<dbReference type="EC" id="3.1.1.32" evidence="17"/>
<dbReference type="AlphaFoldDB" id="A0A7H0GH88"/>
<dbReference type="GO" id="GO:0004623">
    <property type="term" value="F:phospholipase A2 activity"/>
    <property type="evidence" value="ECO:0007669"/>
    <property type="project" value="UniProtKB-EC"/>
</dbReference>
<keyword evidence="7 16" id="KW-0479">Metal-binding</keyword>
<dbReference type="InterPro" id="IPR036541">
    <property type="entry name" value="PLipase_A1_sf"/>
</dbReference>
<keyword evidence="9 17" id="KW-0378">Hydrolase</keyword>
<evidence type="ECO:0000256" key="14">
    <source>
        <dbReference type="ARBA" id="ARBA00023237"/>
    </source>
</evidence>
<evidence type="ECO:0000313" key="19">
    <source>
        <dbReference type="EMBL" id="QNP47654.1"/>
    </source>
</evidence>
<comment type="subunit">
    <text evidence="4 17">Homodimer; dimerization is reversible, and the dimeric form is the active one.</text>
</comment>
<comment type="function">
    <text evidence="17">Hydrolysis of phosphatidylcholine with phospholipase A2 (EC 3.1.1.4) and phospholipase A1 (EC 3.1.1.32) activities.</text>
</comment>
<comment type="similarity">
    <text evidence="3 17">Belongs to the phospholipase A1 family.</text>
</comment>
<keyword evidence="10 16" id="KW-0106">Calcium</keyword>
<evidence type="ECO:0000256" key="1">
    <source>
        <dbReference type="ARBA" id="ARBA00000111"/>
    </source>
</evidence>
<feature type="binding site" description="in dimeric form" evidence="16">
    <location>
        <position position="268"/>
    </location>
    <ligand>
        <name>Ca(2+)</name>
        <dbReference type="ChEBI" id="CHEBI:29108"/>
        <label>1</label>
    </ligand>
</feature>
<keyword evidence="12 17" id="KW-0443">Lipid metabolism</keyword>
<comment type="catalytic activity">
    <reaction evidence="2 17">
        <text>a 1,2-diacyl-sn-glycero-3-phosphocholine + H2O = a 1-acyl-sn-glycero-3-phosphocholine + a fatty acid + H(+)</text>
        <dbReference type="Rhea" id="RHEA:15801"/>
        <dbReference type="ChEBI" id="CHEBI:15377"/>
        <dbReference type="ChEBI" id="CHEBI:15378"/>
        <dbReference type="ChEBI" id="CHEBI:28868"/>
        <dbReference type="ChEBI" id="CHEBI:57643"/>
        <dbReference type="ChEBI" id="CHEBI:58168"/>
        <dbReference type="EC" id="3.1.1.4"/>
    </reaction>
</comment>
<keyword evidence="20" id="KW-1185">Reference proteome</keyword>
<evidence type="ECO:0000256" key="2">
    <source>
        <dbReference type="ARBA" id="ARBA00001604"/>
    </source>
</evidence>
<name>A0A7H0GH88_9BURK</name>
<sequence>MTTLSYNPIGSAVFALLCASLPAMAAAQSPSPVQPESAWRQCTAQTEDAARLACFDQWSRSQPAEPSIGPNVSSVPVAATTSPAGATNPGAQANLRPPAELVADAPQPNGGCRDDSFSEVSRFWELEEGTDCGTFSFRGYRPVSVQASTGSSMNNLPQSGNPVNNATTEHIYDKQEMRLQLSVRTKLASGLLTGSDSKYRDSLWVGYTQQSSWQLFNSGISRPFRNTDHEPEIMYVYPTTAELPMGWRWRYSGIGLAHQSNGQSDPLSRSWNRYYLMTGFELPNRFTVDARLWKRIKESAEDDNNPNIQNYIGRGELRLGWNVTQKNWLGVTARGSLNGHGKGSGKVEWMHTLGQGWLGGKSNLRMHATLFSGYGDSLIDYNFKRTVFSVGFSLLDF</sequence>
<dbReference type="InterPro" id="IPR003187">
    <property type="entry name" value="PLipase_A1"/>
</dbReference>
<evidence type="ECO:0000256" key="10">
    <source>
        <dbReference type="ARBA" id="ARBA00022837"/>
    </source>
</evidence>
<comment type="cofactor">
    <cofactor evidence="17">
        <name>Ca(2+)</name>
        <dbReference type="ChEBI" id="CHEBI:29108"/>
    </cofactor>
    <text evidence="17">Binds 1 Ca(2+) ion per monomer. In the dimeric form the Ca(2+) is bound by different amino acids with binding of each Ca(2+) shared with ligands coming from each monomer. The Ca(2+) ion may have a role in catalysis.</text>
</comment>
<dbReference type="PANTHER" id="PTHR40457:SF1">
    <property type="entry name" value="PHOSPHOLIPASE A1"/>
    <property type="match status" value="1"/>
</dbReference>
<feature type="chain" id="PRO_5029034111" description="Phospholipase A1" evidence="17">
    <location>
        <begin position="26"/>
        <end position="397"/>
    </location>
</feature>
<proteinExistence type="inferred from homology"/>
<evidence type="ECO:0000256" key="13">
    <source>
        <dbReference type="ARBA" id="ARBA00023136"/>
    </source>
</evidence>
<dbReference type="Gene3D" id="2.40.230.10">
    <property type="entry name" value="Phospholipase A1"/>
    <property type="match status" value="1"/>
</dbReference>